<dbReference type="Gene3D" id="1.10.3210.10">
    <property type="entry name" value="Hypothetical protein af1432"/>
    <property type="match status" value="1"/>
</dbReference>
<dbReference type="SUPFAM" id="SSF109604">
    <property type="entry name" value="HD-domain/PDEase-like"/>
    <property type="match status" value="1"/>
</dbReference>
<name>A0A931F806_9FIRM</name>
<organism evidence="4 5">
    <name type="scientific">Halonatronomonas betaini</name>
    <dbReference type="NCBI Taxonomy" id="2778430"/>
    <lineage>
        <taxon>Bacteria</taxon>
        <taxon>Bacillati</taxon>
        <taxon>Bacillota</taxon>
        <taxon>Clostridia</taxon>
        <taxon>Halanaerobiales</taxon>
        <taxon>Halarsenatibacteraceae</taxon>
        <taxon>Halonatronomonas</taxon>
    </lineage>
</organism>
<gene>
    <name evidence="4" type="ORF">I0Q91_02975</name>
</gene>
<comment type="similarity">
    <text evidence="2">Belongs to the dGTPase family. Type 2 subfamily.</text>
</comment>
<evidence type="ECO:0000256" key="2">
    <source>
        <dbReference type="HAMAP-Rule" id="MF_01212"/>
    </source>
</evidence>
<dbReference type="InterPro" id="IPR023023">
    <property type="entry name" value="dNTPase_2"/>
</dbReference>
<evidence type="ECO:0000313" key="5">
    <source>
        <dbReference type="Proteomes" id="UP000621436"/>
    </source>
</evidence>
<dbReference type="InterPro" id="IPR026875">
    <property type="entry name" value="PHydrolase_assoc_dom"/>
</dbReference>
<reference evidence="4" key="1">
    <citation type="submission" date="2020-11" db="EMBL/GenBank/DDBJ databases">
        <title>Halonatronomonas betainensis gen. nov., sp. nov. a novel haloalkaliphilic representative of the family Halanaerobiacae capable of betaine degradation.</title>
        <authorList>
            <person name="Boltyanskaya Y."/>
            <person name="Kevbrin V."/>
            <person name="Detkova E."/>
            <person name="Grouzdev D.S."/>
            <person name="Koziaeva V."/>
            <person name="Zhilina T."/>
        </authorList>
    </citation>
    <scope>NUCLEOTIDE SEQUENCE</scope>
    <source>
        <strain evidence="4">Z-7014</strain>
    </source>
</reference>
<dbReference type="InterPro" id="IPR003607">
    <property type="entry name" value="HD/PDEase_dom"/>
</dbReference>
<dbReference type="Pfam" id="PF01966">
    <property type="entry name" value="HD"/>
    <property type="match status" value="1"/>
</dbReference>
<dbReference type="GO" id="GO:0016793">
    <property type="term" value="F:triphosphoric monoester hydrolase activity"/>
    <property type="evidence" value="ECO:0007669"/>
    <property type="project" value="InterPro"/>
</dbReference>
<dbReference type="HAMAP" id="MF_01212">
    <property type="entry name" value="dGTPase_type2"/>
    <property type="match status" value="1"/>
</dbReference>
<evidence type="ECO:0000313" key="4">
    <source>
        <dbReference type="EMBL" id="MBF8436033.1"/>
    </source>
</evidence>
<dbReference type="SMART" id="SM00471">
    <property type="entry name" value="HDc"/>
    <property type="match status" value="1"/>
</dbReference>
<dbReference type="InterPro" id="IPR006261">
    <property type="entry name" value="dGTPase"/>
</dbReference>
<dbReference type="PANTHER" id="PTHR35795">
    <property type="entry name" value="SLR1885 PROTEIN"/>
    <property type="match status" value="1"/>
</dbReference>
<dbReference type="Pfam" id="PF13286">
    <property type="entry name" value="HD_assoc"/>
    <property type="match status" value="1"/>
</dbReference>
<dbReference type="InterPro" id="IPR051094">
    <property type="entry name" value="Diverse_Catalytic_Enzymes"/>
</dbReference>
<dbReference type="NCBIfam" id="NF002327">
    <property type="entry name" value="PRK01286.1-2"/>
    <property type="match status" value="1"/>
</dbReference>
<dbReference type="InterPro" id="IPR006674">
    <property type="entry name" value="HD_domain"/>
</dbReference>
<keyword evidence="1 2" id="KW-0378">Hydrolase</keyword>
<dbReference type="CDD" id="cd00077">
    <property type="entry name" value="HDc"/>
    <property type="match status" value="1"/>
</dbReference>
<dbReference type="EMBL" id="JADPIE010000001">
    <property type="protein sequence ID" value="MBF8436033.1"/>
    <property type="molecule type" value="Genomic_DNA"/>
</dbReference>
<feature type="domain" description="HD" evidence="3">
    <location>
        <begin position="75"/>
        <end position="189"/>
    </location>
</feature>
<evidence type="ECO:0000259" key="3">
    <source>
        <dbReference type="PROSITE" id="PS51831"/>
    </source>
</evidence>
<dbReference type="NCBIfam" id="TIGR01353">
    <property type="entry name" value="dGTP_triPase"/>
    <property type="match status" value="1"/>
</dbReference>
<dbReference type="PROSITE" id="PS51831">
    <property type="entry name" value="HD"/>
    <property type="match status" value="1"/>
</dbReference>
<proteinExistence type="inferred from homology"/>
<dbReference type="PANTHER" id="PTHR35795:SF1">
    <property type="entry name" value="BIS(5'-NUCLEOSYL)-TETRAPHOSPHATASE, SYMMETRICAL"/>
    <property type="match status" value="1"/>
</dbReference>
<accession>A0A931F806</accession>
<dbReference type="RefSeq" id="WP_345790931.1">
    <property type="nucleotide sequence ID" value="NZ_JADPIE010000001.1"/>
</dbReference>
<sequence length="336" mass="38846">MFSREKLEKIEMDKLSPGAQFSSESKGRRNPEELCKYRMIFQQDRDRIIHSKAFRRLKHKTQVFISPLGDHFRTRLTHTLEVSQISRTIARSLGLNEDLTEAIALAHDLGHTPFGHAGEEVLNRLSDKGFQHNYQSLRVVDKLESRNGNKFGLNLSYEVRDGILNHTGEKLPETLEGQIVKIADRIAYINHDLDDAMRADIICLEDIPYSCIEVLGKRQSDRIDIMVKDIISTSSKSDIIKMSDEVDKVTNKLRDFLFNNVYIGSEAKVEEEKAQKLLERLYFHYYEKPEAMPSEFYERIDDEGKEQAVIDYIAGMTDRYAINQGRELFIPSSSFF</sequence>
<comment type="caution">
    <text evidence="4">The sequence shown here is derived from an EMBL/GenBank/DDBJ whole genome shotgun (WGS) entry which is preliminary data.</text>
</comment>
<protein>
    <recommendedName>
        <fullName evidence="2">Deoxyguanosinetriphosphate triphosphohydrolase-like protein</fullName>
    </recommendedName>
</protein>
<keyword evidence="5" id="KW-1185">Reference proteome</keyword>
<dbReference type="AlphaFoldDB" id="A0A931F806"/>
<evidence type="ECO:0000256" key="1">
    <source>
        <dbReference type="ARBA" id="ARBA00022801"/>
    </source>
</evidence>
<dbReference type="Proteomes" id="UP000621436">
    <property type="component" value="Unassembled WGS sequence"/>
</dbReference>